<dbReference type="AlphaFoldDB" id="A0A2S6IEQ8"/>
<feature type="transmembrane region" description="Helical" evidence="1">
    <location>
        <begin position="33"/>
        <end position="55"/>
    </location>
</feature>
<reference evidence="2 3" key="1">
    <citation type="submission" date="2018-02" db="EMBL/GenBank/DDBJ databases">
        <title>Genomic Encyclopedia of Archaeal and Bacterial Type Strains, Phase II (KMG-II): from individual species to whole genera.</title>
        <authorList>
            <person name="Goeker M."/>
        </authorList>
    </citation>
    <scope>NUCLEOTIDE SEQUENCE [LARGE SCALE GENOMIC DNA]</scope>
    <source>
        <strain evidence="2 3">DSM 22857</strain>
    </source>
</reference>
<comment type="caution">
    <text evidence="2">The sequence shown here is derived from an EMBL/GenBank/DDBJ whole genome shotgun (WGS) entry which is preliminary data.</text>
</comment>
<evidence type="ECO:0000256" key="1">
    <source>
        <dbReference type="SAM" id="Phobius"/>
    </source>
</evidence>
<dbReference type="Proteomes" id="UP000239485">
    <property type="component" value="Unassembled WGS sequence"/>
</dbReference>
<keyword evidence="1" id="KW-0472">Membrane</keyword>
<evidence type="ECO:0000313" key="2">
    <source>
        <dbReference type="EMBL" id="PPK92702.1"/>
    </source>
</evidence>
<evidence type="ECO:0000313" key="3">
    <source>
        <dbReference type="Proteomes" id="UP000239485"/>
    </source>
</evidence>
<proteinExistence type="predicted"/>
<keyword evidence="1" id="KW-0812">Transmembrane</keyword>
<accession>A0A2S6IEQ8</accession>
<sequence>MGLVLTAVFFFKPWASCDIDDVPQACPPNALEATMVASGLFLLITGLVGFCVWMVRLTRR</sequence>
<gene>
    <name evidence="2" type="ORF">CLV92_113131</name>
</gene>
<keyword evidence="3" id="KW-1185">Reference proteome</keyword>
<protein>
    <submittedName>
        <fullName evidence="2">Uncharacterized protein</fullName>
    </submittedName>
</protein>
<keyword evidence="1" id="KW-1133">Transmembrane helix</keyword>
<dbReference type="EMBL" id="PTJD01000013">
    <property type="protein sequence ID" value="PPK92702.1"/>
    <property type="molecule type" value="Genomic_DNA"/>
</dbReference>
<organism evidence="2 3">
    <name type="scientific">Kineococcus xinjiangensis</name>
    <dbReference type="NCBI Taxonomy" id="512762"/>
    <lineage>
        <taxon>Bacteria</taxon>
        <taxon>Bacillati</taxon>
        <taxon>Actinomycetota</taxon>
        <taxon>Actinomycetes</taxon>
        <taxon>Kineosporiales</taxon>
        <taxon>Kineosporiaceae</taxon>
        <taxon>Kineococcus</taxon>
    </lineage>
</organism>
<name>A0A2S6IEQ8_9ACTN</name>